<evidence type="ECO:0000313" key="3">
    <source>
        <dbReference type="EMBL" id="CAH2034623.1"/>
    </source>
</evidence>
<reference evidence="3" key="1">
    <citation type="submission" date="2022-03" db="EMBL/GenBank/DDBJ databases">
        <authorList>
            <person name="Martin H S."/>
        </authorList>
    </citation>
    <scope>NUCLEOTIDE SEQUENCE</scope>
</reference>
<feature type="non-terminal residue" evidence="3">
    <location>
        <position position="232"/>
    </location>
</feature>
<dbReference type="PANTHER" id="PTHR23412:SF17">
    <property type="entry name" value="OTOANCORIN"/>
    <property type="match status" value="1"/>
</dbReference>
<evidence type="ECO:0000256" key="2">
    <source>
        <dbReference type="ARBA" id="ARBA00023180"/>
    </source>
</evidence>
<dbReference type="EMBL" id="OW152813">
    <property type="protein sequence ID" value="CAH2034623.1"/>
    <property type="molecule type" value="Genomic_DNA"/>
</dbReference>
<name>A0ABN8HJS0_9NEOP</name>
<sequence>MVLMTASSTNIKCHKILTNGNRPTLFELKSIPISRVVECLSHFGSVELPTAEAAFIWQSIVRHFKGVANIPDSVLMTLHWITPAISVSEYAKLTLGDIDVVRNFGFDYNLSNEQLLAIADRVRVHFAGKSPEDYTCFDLTALGTILCAFNGSEIQRIHASAYKEASEFIGQLKCGPEVMSSFAKLAAKPEAFGPPVNWSDDTIRVIGNVAKYLPKVAVDKSVARIGKNWTTE</sequence>
<accession>A0ABN8HJS0</accession>
<evidence type="ECO:0000256" key="1">
    <source>
        <dbReference type="ARBA" id="ARBA00022729"/>
    </source>
</evidence>
<keyword evidence="4" id="KW-1185">Reference proteome</keyword>
<proteinExistence type="predicted"/>
<keyword evidence="1" id="KW-0732">Signal</keyword>
<dbReference type="Proteomes" id="UP000837857">
    <property type="component" value="Chromosome 1"/>
</dbReference>
<dbReference type="InterPro" id="IPR026664">
    <property type="entry name" value="Stereocilin-rel"/>
</dbReference>
<dbReference type="PANTHER" id="PTHR23412">
    <property type="entry name" value="STEREOCILIN RELATED"/>
    <property type="match status" value="1"/>
</dbReference>
<protein>
    <submittedName>
        <fullName evidence="3">Uncharacterized protein</fullName>
    </submittedName>
</protein>
<gene>
    <name evidence="3" type="ORF">IPOD504_LOCUS215</name>
</gene>
<evidence type="ECO:0000313" key="4">
    <source>
        <dbReference type="Proteomes" id="UP000837857"/>
    </source>
</evidence>
<organism evidence="3 4">
    <name type="scientific">Iphiclides podalirius</name>
    <name type="common">scarce swallowtail</name>
    <dbReference type="NCBI Taxonomy" id="110791"/>
    <lineage>
        <taxon>Eukaryota</taxon>
        <taxon>Metazoa</taxon>
        <taxon>Ecdysozoa</taxon>
        <taxon>Arthropoda</taxon>
        <taxon>Hexapoda</taxon>
        <taxon>Insecta</taxon>
        <taxon>Pterygota</taxon>
        <taxon>Neoptera</taxon>
        <taxon>Endopterygota</taxon>
        <taxon>Lepidoptera</taxon>
        <taxon>Glossata</taxon>
        <taxon>Ditrysia</taxon>
        <taxon>Papilionoidea</taxon>
        <taxon>Papilionidae</taxon>
        <taxon>Papilioninae</taxon>
        <taxon>Iphiclides</taxon>
    </lineage>
</organism>
<keyword evidence="2" id="KW-0325">Glycoprotein</keyword>